<feature type="region of interest" description="Disordered" evidence="1">
    <location>
        <begin position="27"/>
        <end position="52"/>
    </location>
</feature>
<name>A0A5B7FI68_PORTR</name>
<dbReference type="Proteomes" id="UP000324222">
    <property type="component" value="Unassembled WGS sequence"/>
</dbReference>
<accession>A0A5B7FI68</accession>
<evidence type="ECO:0000313" key="3">
    <source>
        <dbReference type="Proteomes" id="UP000324222"/>
    </source>
</evidence>
<evidence type="ECO:0000313" key="2">
    <source>
        <dbReference type="EMBL" id="MPC47310.1"/>
    </source>
</evidence>
<dbReference type="AlphaFoldDB" id="A0A5B7FI68"/>
<keyword evidence="3" id="KW-1185">Reference proteome</keyword>
<protein>
    <submittedName>
        <fullName evidence="2">Uncharacterized protein</fullName>
    </submittedName>
</protein>
<dbReference type="EMBL" id="VSRR010007667">
    <property type="protein sequence ID" value="MPC47310.1"/>
    <property type="molecule type" value="Genomic_DNA"/>
</dbReference>
<gene>
    <name evidence="2" type="ORF">E2C01_041052</name>
</gene>
<sequence>MEMRARAKEIAVRYQFVTKLTTLKAEDSYDSQTHPGLKSASRHQKSRTGIHGGLMGQDLALLSPSEIADTLPAPLSNRIRTSSPNAESFGKSPTGIL</sequence>
<feature type="region of interest" description="Disordered" evidence="1">
    <location>
        <begin position="73"/>
        <end position="97"/>
    </location>
</feature>
<comment type="caution">
    <text evidence="2">The sequence shown here is derived from an EMBL/GenBank/DDBJ whole genome shotgun (WGS) entry which is preliminary data.</text>
</comment>
<reference evidence="2 3" key="1">
    <citation type="submission" date="2019-05" db="EMBL/GenBank/DDBJ databases">
        <title>Another draft genome of Portunus trituberculatus and its Hox gene families provides insights of decapod evolution.</title>
        <authorList>
            <person name="Jeong J.-H."/>
            <person name="Song I."/>
            <person name="Kim S."/>
            <person name="Choi T."/>
            <person name="Kim D."/>
            <person name="Ryu S."/>
            <person name="Kim W."/>
        </authorList>
    </citation>
    <scope>NUCLEOTIDE SEQUENCE [LARGE SCALE GENOMIC DNA]</scope>
    <source>
        <tissue evidence="2">Muscle</tissue>
    </source>
</reference>
<evidence type="ECO:0000256" key="1">
    <source>
        <dbReference type="SAM" id="MobiDB-lite"/>
    </source>
</evidence>
<proteinExistence type="predicted"/>
<organism evidence="2 3">
    <name type="scientific">Portunus trituberculatus</name>
    <name type="common">Swimming crab</name>
    <name type="synonym">Neptunus trituberculatus</name>
    <dbReference type="NCBI Taxonomy" id="210409"/>
    <lineage>
        <taxon>Eukaryota</taxon>
        <taxon>Metazoa</taxon>
        <taxon>Ecdysozoa</taxon>
        <taxon>Arthropoda</taxon>
        <taxon>Crustacea</taxon>
        <taxon>Multicrustacea</taxon>
        <taxon>Malacostraca</taxon>
        <taxon>Eumalacostraca</taxon>
        <taxon>Eucarida</taxon>
        <taxon>Decapoda</taxon>
        <taxon>Pleocyemata</taxon>
        <taxon>Brachyura</taxon>
        <taxon>Eubrachyura</taxon>
        <taxon>Portunoidea</taxon>
        <taxon>Portunidae</taxon>
        <taxon>Portuninae</taxon>
        <taxon>Portunus</taxon>
    </lineage>
</organism>
<dbReference type="OrthoDB" id="299997at2759"/>